<sequence>MRDAQVLGAALNDGCFTTADDCRDDTGVDQHFDALTIQRVECLELAAVFKEIQPAIGQ</sequence>
<protein>
    <submittedName>
        <fullName evidence="1">Uncharacterized protein</fullName>
    </submittedName>
</protein>
<gene>
    <name evidence="1" type="ORF">Tci_900830</name>
</gene>
<dbReference type="AlphaFoldDB" id="A0A699V4P3"/>
<accession>A0A699V4P3</accession>
<dbReference type="EMBL" id="BKCJ011389318">
    <property type="protein sequence ID" value="GFD28861.1"/>
    <property type="molecule type" value="Genomic_DNA"/>
</dbReference>
<reference evidence="1" key="1">
    <citation type="journal article" date="2019" name="Sci. Rep.">
        <title>Draft genome of Tanacetum cinerariifolium, the natural source of mosquito coil.</title>
        <authorList>
            <person name="Yamashiro T."/>
            <person name="Shiraishi A."/>
            <person name="Satake H."/>
            <person name="Nakayama K."/>
        </authorList>
    </citation>
    <scope>NUCLEOTIDE SEQUENCE</scope>
</reference>
<feature type="non-terminal residue" evidence="1">
    <location>
        <position position="58"/>
    </location>
</feature>
<name>A0A699V4P3_TANCI</name>
<evidence type="ECO:0000313" key="1">
    <source>
        <dbReference type="EMBL" id="GFD28861.1"/>
    </source>
</evidence>
<comment type="caution">
    <text evidence="1">The sequence shown here is derived from an EMBL/GenBank/DDBJ whole genome shotgun (WGS) entry which is preliminary data.</text>
</comment>
<organism evidence="1">
    <name type="scientific">Tanacetum cinerariifolium</name>
    <name type="common">Dalmatian daisy</name>
    <name type="synonym">Chrysanthemum cinerariifolium</name>
    <dbReference type="NCBI Taxonomy" id="118510"/>
    <lineage>
        <taxon>Eukaryota</taxon>
        <taxon>Viridiplantae</taxon>
        <taxon>Streptophyta</taxon>
        <taxon>Embryophyta</taxon>
        <taxon>Tracheophyta</taxon>
        <taxon>Spermatophyta</taxon>
        <taxon>Magnoliopsida</taxon>
        <taxon>eudicotyledons</taxon>
        <taxon>Gunneridae</taxon>
        <taxon>Pentapetalae</taxon>
        <taxon>asterids</taxon>
        <taxon>campanulids</taxon>
        <taxon>Asterales</taxon>
        <taxon>Asteraceae</taxon>
        <taxon>Asteroideae</taxon>
        <taxon>Anthemideae</taxon>
        <taxon>Anthemidinae</taxon>
        <taxon>Tanacetum</taxon>
    </lineage>
</organism>
<proteinExistence type="predicted"/>